<proteinExistence type="predicted"/>
<evidence type="ECO:0000313" key="2">
    <source>
        <dbReference type="Proteomes" id="UP000236654"/>
    </source>
</evidence>
<name>A0A2I0R2U9_9FLAO</name>
<comment type="caution">
    <text evidence="1">The sequence shown here is derived from an EMBL/GenBank/DDBJ whole genome shotgun (WGS) entry which is preliminary data.</text>
</comment>
<evidence type="ECO:0000313" key="1">
    <source>
        <dbReference type="EMBL" id="PKR80720.1"/>
    </source>
</evidence>
<keyword evidence="2" id="KW-1185">Reference proteome</keyword>
<sequence length="63" mass="7288">MLDVEKLFEIVVKEKGIELTTIQKKKIIVACERAIRENDDDNSRQIAGKIYLNLILDFPDLNL</sequence>
<organism evidence="1 2">
    <name type="scientific">Brumimicrobium salinarum</name>
    <dbReference type="NCBI Taxonomy" id="2058658"/>
    <lineage>
        <taxon>Bacteria</taxon>
        <taxon>Pseudomonadati</taxon>
        <taxon>Bacteroidota</taxon>
        <taxon>Flavobacteriia</taxon>
        <taxon>Flavobacteriales</taxon>
        <taxon>Crocinitomicaceae</taxon>
        <taxon>Brumimicrobium</taxon>
    </lineage>
</organism>
<protein>
    <submittedName>
        <fullName evidence="1">Uncharacterized protein</fullName>
    </submittedName>
</protein>
<reference evidence="1 2" key="1">
    <citation type="submission" date="2017-12" db="EMBL/GenBank/DDBJ databases">
        <title>The draft genome sequence of Brumimicrobium saltpan LHR20.</title>
        <authorList>
            <person name="Do Z.-J."/>
            <person name="Luo H.-R."/>
        </authorList>
    </citation>
    <scope>NUCLEOTIDE SEQUENCE [LARGE SCALE GENOMIC DNA]</scope>
    <source>
        <strain evidence="1 2">LHR20</strain>
    </source>
</reference>
<dbReference type="EMBL" id="PJNI01000008">
    <property type="protein sequence ID" value="PKR80720.1"/>
    <property type="molecule type" value="Genomic_DNA"/>
</dbReference>
<accession>A0A2I0R2U9</accession>
<dbReference type="AlphaFoldDB" id="A0A2I0R2U9"/>
<dbReference type="Proteomes" id="UP000236654">
    <property type="component" value="Unassembled WGS sequence"/>
</dbReference>
<dbReference type="OrthoDB" id="1494745at2"/>
<gene>
    <name evidence="1" type="ORF">CW751_08085</name>
</gene>
<dbReference type="RefSeq" id="WP_101334502.1">
    <property type="nucleotide sequence ID" value="NZ_PJNI01000008.1"/>
</dbReference>